<feature type="compositionally biased region" description="Basic residues" evidence="1">
    <location>
        <begin position="310"/>
        <end position="319"/>
    </location>
</feature>
<feature type="compositionally biased region" description="Basic residues" evidence="1">
    <location>
        <begin position="146"/>
        <end position="158"/>
    </location>
</feature>
<gene>
    <name evidence="2" type="ORF">OESDEN_05377</name>
</gene>
<proteinExistence type="predicted"/>
<dbReference type="EMBL" id="KN550233">
    <property type="protein sequence ID" value="KHJ94691.1"/>
    <property type="molecule type" value="Genomic_DNA"/>
</dbReference>
<accession>A0A0B1TF29</accession>
<evidence type="ECO:0000313" key="2">
    <source>
        <dbReference type="EMBL" id="KHJ94691.1"/>
    </source>
</evidence>
<feature type="region of interest" description="Disordered" evidence="1">
    <location>
        <begin position="138"/>
        <end position="195"/>
    </location>
</feature>
<feature type="compositionally biased region" description="Low complexity" evidence="1">
    <location>
        <begin position="231"/>
        <end position="242"/>
    </location>
</feature>
<evidence type="ECO:0000313" key="3">
    <source>
        <dbReference type="Proteomes" id="UP000053660"/>
    </source>
</evidence>
<dbReference type="OrthoDB" id="436852at2759"/>
<protein>
    <submittedName>
        <fullName evidence="2">Uncharacterized protein</fullName>
    </submittedName>
</protein>
<evidence type="ECO:0000256" key="1">
    <source>
        <dbReference type="SAM" id="MobiDB-lite"/>
    </source>
</evidence>
<keyword evidence="3" id="KW-1185">Reference proteome</keyword>
<name>A0A0B1TF29_OESDE</name>
<feature type="region of interest" description="Disordered" evidence="1">
    <location>
        <begin position="13"/>
        <end position="121"/>
    </location>
</feature>
<feature type="region of interest" description="Disordered" evidence="1">
    <location>
        <begin position="230"/>
        <end position="329"/>
    </location>
</feature>
<sequence length="329" mass="36537">MHKYACYCIQKDLHSSYSPSPTPSPLSAHFKRAEQSTSRSESPSSRVTVTLPRKEAKPLKSTPTKNKVGSVADVDTPSTSPMPKLENQSAAESVIPTPLGIPSARNSPIPKPPSQRSVAEPEAAVALQSIIMAQVKEEVKKEKKQREKKVKQKDKHKKQQEEQEMLRKQEEAAREQERLAQERLEKERAEQQQAEERARLRLLELARDTATPPMRQEVPEASPRSLKIVISNPHSDSASSAFSPPPQVTQGLTELRVPGATPATDPQYDNDSDTVPFFDDAAIPPPPSEEPKPLVTTFPPTVDLHDSSSQHHKKKKKKDKVLSYSSVSF</sequence>
<feature type="compositionally biased region" description="Low complexity" evidence="1">
    <location>
        <begin position="36"/>
        <end position="50"/>
    </location>
</feature>
<feature type="compositionally biased region" description="Polar residues" evidence="1">
    <location>
        <begin position="76"/>
        <end position="91"/>
    </location>
</feature>
<reference evidence="2 3" key="1">
    <citation type="submission" date="2014-03" db="EMBL/GenBank/DDBJ databases">
        <title>Draft genome of the hookworm Oesophagostomum dentatum.</title>
        <authorList>
            <person name="Mitreva M."/>
        </authorList>
    </citation>
    <scope>NUCLEOTIDE SEQUENCE [LARGE SCALE GENOMIC DNA]</scope>
    <source>
        <strain evidence="2 3">OD-Hann</strain>
    </source>
</reference>
<dbReference type="Proteomes" id="UP000053660">
    <property type="component" value="Unassembled WGS sequence"/>
</dbReference>
<feature type="compositionally biased region" description="Basic and acidic residues" evidence="1">
    <location>
        <begin position="159"/>
        <end position="195"/>
    </location>
</feature>
<dbReference type="AlphaFoldDB" id="A0A0B1TF29"/>
<organism evidence="2 3">
    <name type="scientific">Oesophagostomum dentatum</name>
    <name type="common">Nodular worm</name>
    <dbReference type="NCBI Taxonomy" id="61180"/>
    <lineage>
        <taxon>Eukaryota</taxon>
        <taxon>Metazoa</taxon>
        <taxon>Ecdysozoa</taxon>
        <taxon>Nematoda</taxon>
        <taxon>Chromadorea</taxon>
        <taxon>Rhabditida</taxon>
        <taxon>Rhabditina</taxon>
        <taxon>Rhabditomorpha</taxon>
        <taxon>Strongyloidea</taxon>
        <taxon>Strongylidae</taxon>
        <taxon>Oesophagostomum</taxon>
    </lineage>
</organism>